<keyword evidence="2" id="KW-0472">Membrane</keyword>
<keyword evidence="2" id="KW-1133">Transmembrane helix</keyword>
<keyword evidence="2" id="KW-0812">Transmembrane</keyword>
<evidence type="ECO:0000256" key="1">
    <source>
        <dbReference type="SAM" id="MobiDB-lite"/>
    </source>
</evidence>
<dbReference type="AlphaFoldDB" id="A0A395I8N8"/>
<evidence type="ECO:0000313" key="3">
    <source>
        <dbReference type="EMBL" id="RAL14504.1"/>
    </source>
</evidence>
<organism evidence="3 4">
    <name type="scientific">Aspergillus homomorphus (strain CBS 101889)</name>
    <dbReference type="NCBI Taxonomy" id="1450537"/>
    <lineage>
        <taxon>Eukaryota</taxon>
        <taxon>Fungi</taxon>
        <taxon>Dikarya</taxon>
        <taxon>Ascomycota</taxon>
        <taxon>Pezizomycotina</taxon>
        <taxon>Eurotiomycetes</taxon>
        <taxon>Eurotiomycetidae</taxon>
        <taxon>Eurotiales</taxon>
        <taxon>Aspergillaceae</taxon>
        <taxon>Aspergillus</taxon>
        <taxon>Aspergillus subgen. Circumdati</taxon>
    </lineage>
</organism>
<feature type="transmembrane region" description="Helical" evidence="2">
    <location>
        <begin position="49"/>
        <end position="76"/>
    </location>
</feature>
<feature type="transmembrane region" description="Helical" evidence="2">
    <location>
        <begin position="20"/>
        <end position="43"/>
    </location>
</feature>
<protein>
    <submittedName>
        <fullName evidence="3">Uncharacterized protein</fullName>
    </submittedName>
</protein>
<evidence type="ECO:0000313" key="4">
    <source>
        <dbReference type="Proteomes" id="UP000248961"/>
    </source>
</evidence>
<feature type="region of interest" description="Disordered" evidence="1">
    <location>
        <begin position="91"/>
        <end position="123"/>
    </location>
</feature>
<dbReference type="RefSeq" id="XP_025553658.1">
    <property type="nucleotide sequence ID" value="XM_025690989.1"/>
</dbReference>
<gene>
    <name evidence="3" type="ORF">BO97DRAFT_271426</name>
</gene>
<dbReference type="Proteomes" id="UP000248961">
    <property type="component" value="Unassembled WGS sequence"/>
</dbReference>
<dbReference type="VEuPathDB" id="FungiDB:BO97DRAFT_271426"/>
<dbReference type="EMBL" id="KZ824274">
    <property type="protein sequence ID" value="RAL14504.1"/>
    <property type="molecule type" value="Genomic_DNA"/>
</dbReference>
<proteinExistence type="predicted"/>
<name>A0A395I8N8_ASPHC</name>
<feature type="compositionally biased region" description="Polar residues" evidence="1">
    <location>
        <begin position="93"/>
        <end position="111"/>
    </location>
</feature>
<reference evidence="3 4" key="1">
    <citation type="submission" date="2018-02" db="EMBL/GenBank/DDBJ databases">
        <title>The genomes of Aspergillus section Nigri reveals drivers in fungal speciation.</title>
        <authorList>
            <consortium name="DOE Joint Genome Institute"/>
            <person name="Vesth T.C."/>
            <person name="Nybo J."/>
            <person name="Theobald S."/>
            <person name="Brandl J."/>
            <person name="Frisvad J.C."/>
            <person name="Nielsen K.F."/>
            <person name="Lyhne E.K."/>
            <person name="Kogle M.E."/>
            <person name="Kuo A."/>
            <person name="Riley R."/>
            <person name="Clum A."/>
            <person name="Nolan M."/>
            <person name="Lipzen A."/>
            <person name="Salamov A."/>
            <person name="Henrissat B."/>
            <person name="Wiebenga A."/>
            <person name="De vries R.P."/>
            <person name="Grigoriev I.V."/>
            <person name="Mortensen U.H."/>
            <person name="Andersen M.R."/>
            <person name="Baker S.E."/>
        </authorList>
    </citation>
    <scope>NUCLEOTIDE SEQUENCE [LARGE SCALE GENOMIC DNA]</scope>
    <source>
        <strain evidence="3 4">CBS 101889</strain>
    </source>
</reference>
<dbReference type="GeneID" id="37195278"/>
<accession>A0A395I8N8</accession>
<sequence length="146" mass="16330">MDGYDRVYIAGYEEELCRTLCCPVFCFLFQALYEICICIPMVSDEMLTVAAWMAFLTAPVASLSSSTKSILFIAFFTYSSSTSSHSCHYTTSNPRPTYHSQDPPTSKTAHPNNPPLIHHKHDRPSTLAAKPTALLIYQDDIIQARS</sequence>
<keyword evidence="4" id="KW-1185">Reference proteome</keyword>
<evidence type="ECO:0000256" key="2">
    <source>
        <dbReference type="SAM" id="Phobius"/>
    </source>
</evidence>